<protein>
    <recommendedName>
        <fullName evidence="3">phospholipase D</fullName>
        <ecNumber evidence="3">3.1.4.4</ecNumber>
    </recommendedName>
</protein>
<dbReference type="EC" id="3.1.4.4" evidence="3"/>
<name>A0A4R5EPA7_9ACTN</name>
<evidence type="ECO:0000256" key="6">
    <source>
        <dbReference type="ARBA" id="ARBA00023098"/>
    </source>
</evidence>
<organism evidence="9 10">
    <name type="scientific">Nonomuraea mesophila</name>
    <dbReference type="NCBI Taxonomy" id="2530382"/>
    <lineage>
        <taxon>Bacteria</taxon>
        <taxon>Bacillati</taxon>
        <taxon>Actinomycetota</taxon>
        <taxon>Actinomycetes</taxon>
        <taxon>Streptosporangiales</taxon>
        <taxon>Streptosporangiaceae</taxon>
        <taxon>Nonomuraea</taxon>
    </lineage>
</organism>
<feature type="signal peptide" evidence="7">
    <location>
        <begin position="1"/>
        <end position="38"/>
    </location>
</feature>
<evidence type="ECO:0000313" key="9">
    <source>
        <dbReference type="EMBL" id="TDE36467.1"/>
    </source>
</evidence>
<dbReference type="GO" id="GO:0006793">
    <property type="term" value="P:phosphorus metabolic process"/>
    <property type="evidence" value="ECO:0007669"/>
    <property type="project" value="UniProtKB-ARBA"/>
</dbReference>
<dbReference type="GO" id="GO:0016891">
    <property type="term" value="F:RNA endonuclease activity producing 5'-phosphomonoesters, hydrolytic mechanism"/>
    <property type="evidence" value="ECO:0007669"/>
    <property type="project" value="TreeGrafter"/>
</dbReference>
<dbReference type="PANTHER" id="PTHR43856">
    <property type="entry name" value="CARDIOLIPIN HYDROLASE"/>
    <property type="match status" value="1"/>
</dbReference>
<evidence type="ECO:0000256" key="7">
    <source>
        <dbReference type="SAM" id="SignalP"/>
    </source>
</evidence>
<sequence length="439" mass="48056">MPHPPKGTPMTTRSVSRRAAVALCLAASLLATGHPADADPVRPTAVTGPPVLNAPVFNDPTADSGVPGTPSAAQSAVMDQLIRLIQAVQPGGDIRFVMHQFSAGQRSSEVANALVAAHERGVRVKVILDSREDASNDAVEAQLTAALGTSESAGSWVVGCEYPDPAAENRGCIARNYQHNKFALFSNVLVGGTVHPKVGFQTSSNLSDWYLYNSYNDAYTFTDATVYDGYLTYFNDLRAGRRTSVNPNYFWTTPTGTPIRAMFFPRRVTSGDPVVNILRLVECSYKTPDGVKHQTDIRMALTAFNKNRKAIANELLRLRGENCWIDIVFYENAGNVMENVDSEIRKILGTTASNNKKMQVTPCRFTVGSRSVVPHTKLMLLDGFYHDDITPRVYTGSANFTYLENADDAWLRLSGRDLHDRYEAWFKSIRGACGGPPPS</sequence>
<dbReference type="Pfam" id="PF13091">
    <property type="entry name" value="PLDc_2"/>
    <property type="match status" value="1"/>
</dbReference>
<dbReference type="PROSITE" id="PS50035">
    <property type="entry name" value="PLD"/>
    <property type="match status" value="1"/>
</dbReference>
<comment type="caution">
    <text evidence="9">The sequence shown here is derived from an EMBL/GenBank/DDBJ whole genome shotgun (WGS) entry which is preliminary data.</text>
</comment>
<dbReference type="PANTHER" id="PTHR43856:SF1">
    <property type="entry name" value="MITOCHONDRIAL CARDIOLIPIN HYDROLASE"/>
    <property type="match status" value="1"/>
</dbReference>
<evidence type="ECO:0000256" key="3">
    <source>
        <dbReference type="ARBA" id="ARBA00012027"/>
    </source>
</evidence>
<dbReference type="AlphaFoldDB" id="A0A4R5EPA7"/>
<keyword evidence="5" id="KW-0442">Lipid degradation</keyword>
<evidence type="ECO:0000313" key="10">
    <source>
        <dbReference type="Proteomes" id="UP000295136"/>
    </source>
</evidence>
<dbReference type="Gene3D" id="3.30.870.10">
    <property type="entry name" value="Endonuclease Chain A"/>
    <property type="match status" value="2"/>
</dbReference>
<proteinExistence type="inferred from homology"/>
<dbReference type="SUPFAM" id="SSF56024">
    <property type="entry name" value="Phospholipase D/nuclease"/>
    <property type="match status" value="2"/>
</dbReference>
<accession>A0A4R5EPA7</accession>
<feature type="chain" id="PRO_5020618105" description="phospholipase D" evidence="7">
    <location>
        <begin position="39"/>
        <end position="439"/>
    </location>
</feature>
<dbReference type="InterPro" id="IPR025202">
    <property type="entry name" value="PLD-like_dom"/>
</dbReference>
<evidence type="ECO:0000256" key="1">
    <source>
        <dbReference type="ARBA" id="ARBA00000798"/>
    </source>
</evidence>
<evidence type="ECO:0000259" key="8">
    <source>
        <dbReference type="PROSITE" id="PS50035"/>
    </source>
</evidence>
<comment type="similarity">
    <text evidence="2">Belongs to the phospholipase D family.</text>
</comment>
<dbReference type="InterPro" id="IPR051406">
    <property type="entry name" value="PLD_domain"/>
</dbReference>
<evidence type="ECO:0000256" key="5">
    <source>
        <dbReference type="ARBA" id="ARBA00022963"/>
    </source>
</evidence>
<keyword evidence="7" id="KW-0732">Signal</keyword>
<dbReference type="Proteomes" id="UP000295136">
    <property type="component" value="Unassembled WGS sequence"/>
</dbReference>
<dbReference type="GO" id="GO:0004630">
    <property type="term" value="F:phospholipase D activity"/>
    <property type="evidence" value="ECO:0007669"/>
    <property type="project" value="UniProtKB-EC"/>
</dbReference>
<gene>
    <name evidence="9" type="ORF">E1295_35190</name>
</gene>
<dbReference type="InterPro" id="IPR001736">
    <property type="entry name" value="PLipase_D/transphosphatidylase"/>
</dbReference>
<reference evidence="9 10" key="1">
    <citation type="submission" date="2019-03" db="EMBL/GenBank/DDBJ databases">
        <title>Draft genome sequences of novel Actinobacteria.</title>
        <authorList>
            <person name="Sahin N."/>
            <person name="Ay H."/>
            <person name="Saygin H."/>
        </authorList>
    </citation>
    <scope>NUCLEOTIDE SEQUENCE [LARGE SCALE GENOMIC DNA]</scope>
    <source>
        <strain evidence="9 10">6K102</strain>
    </source>
</reference>
<comment type="catalytic activity">
    <reaction evidence="1">
        <text>a 1,2-diacyl-sn-glycero-3-phosphocholine + H2O = a 1,2-diacyl-sn-glycero-3-phosphate + choline + H(+)</text>
        <dbReference type="Rhea" id="RHEA:14445"/>
        <dbReference type="ChEBI" id="CHEBI:15354"/>
        <dbReference type="ChEBI" id="CHEBI:15377"/>
        <dbReference type="ChEBI" id="CHEBI:15378"/>
        <dbReference type="ChEBI" id="CHEBI:57643"/>
        <dbReference type="ChEBI" id="CHEBI:58608"/>
        <dbReference type="EC" id="3.1.4.4"/>
    </reaction>
</comment>
<evidence type="ECO:0000256" key="4">
    <source>
        <dbReference type="ARBA" id="ARBA00022801"/>
    </source>
</evidence>
<feature type="domain" description="PLD phosphodiesterase" evidence="8">
    <location>
        <begin position="370"/>
        <end position="404"/>
    </location>
</feature>
<keyword evidence="10" id="KW-1185">Reference proteome</keyword>
<dbReference type="EMBL" id="SMLD01000132">
    <property type="protein sequence ID" value="TDE36467.1"/>
    <property type="molecule type" value="Genomic_DNA"/>
</dbReference>
<dbReference type="GO" id="GO:0016042">
    <property type="term" value="P:lipid catabolic process"/>
    <property type="evidence" value="ECO:0007669"/>
    <property type="project" value="UniProtKB-KW"/>
</dbReference>
<keyword evidence="6" id="KW-0443">Lipid metabolism</keyword>
<keyword evidence="4" id="KW-0378">Hydrolase</keyword>
<evidence type="ECO:0000256" key="2">
    <source>
        <dbReference type="ARBA" id="ARBA00008664"/>
    </source>
</evidence>